<feature type="transmembrane region" description="Helical" evidence="10">
    <location>
        <begin position="66"/>
        <end position="89"/>
    </location>
</feature>
<dbReference type="EMBL" id="CP000553">
    <property type="protein sequence ID" value="ABM76642.1"/>
    <property type="molecule type" value="Genomic_DNA"/>
</dbReference>
<sequence>MSEILFVSIGAILGANIRFKIHHKLGNLNLDKGFLILIINTFASFSLGLFLSLLEQFRAFTYSYQLILFFSIGFFGSLSTFSSFVYDLYDLCLHLQFFRALKLFIISVSIGIIACAFGFFLGNQ</sequence>
<keyword evidence="10" id="KW-0915">Sodium</keyword>
<dbReference type="GO" id="GO:0062054">
    <property type="term" value="F:fluoride channel activity"/>
    <property type="evidence" value="ECO:0007669"/>
    <property type="project" value="UniProtKB-UniRule"/>
</dbReference>
<evidence type="ECO:0000256" key="5">
    <source>
        <dbReference type="ARBA" id="ARBA00023136"/>
    </source>
</evidence>
<keyword evidence="10" id="KW-0406">Ion transport</keyword>
<evidence type="ECO:0000313" key="12">
    <source>
        <dbReference type="Proteomes" id="UP000002592"/>
    </source>
</evidence>
<dbReference type="GO" id="GO:0005886">
    <property type="term" value="C:plasma membrane"/>
    <property type="evidence" value="ECO:0007669"/>
    <property type="project" value="UniProtKB-SubCell"/>
</dbReference>
<dbReference type="PANTHER" id="PTHR28259:SF1">
    <property type="entry name" value="FLUORIDE EXPORT PROTEIN 1-RELATED"/>
    <property type="match status" value="1"/>
</dbReference>
<comment type="activity regulation">
    <text evidence="10">Na(+) is not transported, but it plays an essential structural role and its presence is essential for fluoride channel function.</text>
</comment>
<keyword evidence="10" id="KW-0813">Transport</keyword>
<gene>
    <name evidence="10" type="primary">fluC</name>
    <name evidence="10" type="synonym">crcB</name>
    <name evidence="11" type="ordered locus">NATL1_20861</name>
</gene>
<evidence type="ECO:0000256" key="6">
    <source>
        <dbReference type="ARBA" id="ARBA00023303"/>
    </source>
</evidence>
<evidence type="ECO:0000256" key="8">
    <source>
        <dbReference type="ARBA" id="ARBA00035585"/>
    </source>
</evidence>
<comment type="catalytic activity">
    <reaction evidence="8">
        <text>fluoride(in) = fluoride(out)</text>
        <dbReference type="Rhea" id="RHEA:76159"/>
        <dbReference type="ChEBI" id="CHEBI:17051"/>
    </reaction>
    <physiologicalReaction direction="left-to-right" evidence="8">
        <dbReference type="Rhea" id="RHEA:76160"/>
    </physiologicalReaction>
</comment>
<keyword evidence="2 10" id="KW-1003">Cell membrane</keyword>
<keyword evidence="6 10" id="KW-0407">Ion channel</keyword>
<protein>
    <recommendedName>
        <fullName evidence="10">Fluoride-specific ion channel FluC</fullName>
    </recommendedName>
</protein>
<evidence type="ECO:0000313" key="11">
    <source>
        <dbReference type="EMBL" id="ABM76642.1"/>
    </source>
</evidence>
<dbReference type="HAMAP" id="MF_00454">
    <property type="entry name" value="FluC"/>
    <property type="match status" value="1"/>
</dbReference>
<name>A2C582_PROM1</name>
<feature type="transmembrane region" description="Helical" evidence="10">
    <location>
        <begin position="101"/>
        <end position="121"/>
    </location>
</feature>
<proteinExistence type="inferred from homology"/>
<reference evidence="12" key="1">
    <citation type="journal article" date="2007" name="PLoS Genet.">
        <title>Patterns and implications of gene gain and loss in the evolution of Prochlorococcus.</title>
        <authorList>
            <person name="Kettler G.C."/>
            <person name="Martiny A.C."/>
            <person name="Huang K."/>
            <person name="Zucker J."/>
            <person name="Coleman M.L."/>
            <person name="Rodrigue S."/>
            <person name="Chen F."/>
            <person name="Lapidus A."/>
            <person name="Ferriera S."/>
            <person name="Johnson J."/>
            <person name="Steglich C."/>
            <person name="Church G.M."/>
            <person name="Richardson P."/>
            <person name="Chisholm S.W."/>
        </authorList>
    </citation>
    <scope>NUCLEOTIDE SEQUENCE [LARGE SCALE GENOMIC DNA]</scope>
    <source>
        <strain evidence="12">NATL1A</strain>
    </source>
</reference>
<dbReference type="GO" id="GO:0140114">
    <property type="term" value="P:cellular detoxification of fluoride"/>
    <property type="evidence" value="ECO:0007669"/>
    <property type="project" value="UniProtKB-UniRule"/>
</dbReference>
<comment type="similarity">
    <text evidence="7 10">Belongs to the fluoride channel Fluc/FEX (TC 1.A.43) family.</text>
</comment>
<keyword evidence="4 10" id="KW-1133">Transmembrane helix</keyword>
<keyword evidence="10" id="KW-0479">Metal-binding</keyword>
<feature type="transmembrane region" description="Helical" evidence="10">
    <location>
        <begin position="34"/>
        <end position="54"/>
    </location>
</feature>
<feature type="binding site" evidence="10">
    <location>
        <position position="79"/>
    </location>
    <ligand>
        <name>Na(+)</name>
        <dbReference type="ChEBI" id="CHEBI:29101"/>
        <note>structural</note>
    </ligand>
</feature>
<dbReference type="HOGENOM" id="CLU_114342_2_3_3"/>
<dbReference type="InterPro" id="IPR003691">
    <property type="entry name" value="FluC"/>
</dbReference>
<dbReference type="Proteomes" id="UP000002592">
    <property type="component" value="Chromosome"/>
</dbReference>
<dbReference type="eggNOG" id="COG0239">
    <property type="taxonomic scope" value="Bacteria"/>
</dbReference>
<dbReference type="KEGG" id="pme:NATL1_20861"/>
<dbReference type="AlphaFoldDB" id="A2C582"/>
<comment type="subcellular location">
    <subcellularLocation>
        <location evidence="10">Cell inner membrane</location>
        <topology evidence="10">Multi-pass membrane protein</topology>
    </subcellularLocation>
    <subcellularLocation>
        <location evidence="1">Cell membrane</location>
        <topology evidence="1">Multi-pass membrane protein</topology>
    </subcellularLocation>
</comment>
<evidence type="ECO:0000256" key="9">
    <source>
        <dbReference type="ARBA" id="ARBA00049940"/>
    </source>
</evidence>
<evidence type="ECO:0000256" key="3">
    <source>
        <dbReference type="ARBA" id="ARBA00022692"/>
    </source>
</evidence>
<keyword evidence="5 10" id="KW-0472">Membrane</keyword>
<dbReference type="RefSeq" id="WP_011824586.1">
    <property type="nucleotide sequence ID" value="NC_008819.1"/>
</dbReference>
<feature type="binding site" evidence="10">
    <location>
        <position position="76"/>
    </location>
    <ligand>
        <name>Na(+)</name>
        <dbReference type="ChEBI" id="CHEBI:29101"/>
        <note>structural</note>
    </ligand>
</feature>
<keyword evidence="10" id="KW-0997">Cell inner membrane</keyword>
<dbReference type="GO" id="GO:0046872">
    <property type="term" value="F:metal ion binding"/>
    <property type="evidence" value="ECO:0007669"/>
    <property type="project" value="UniProtKB-KW"/>
</dbReference>
<evidence type="ECO:0000256" key="2">
    <source>
        <dbReference type="ARBA" id="ARBA00022475"/>
    </source>
</evidence>
<dbReference type="Pfam" id="PF02537">
    <property type="entry name" value="CRCB"/>
    <property type="match status" value="1"/>
</dbReference>
<accession>A2C582</accession>
<evidence type="ECO:0000256" key="1">
    <source>
        <dbReference type="ARBA" id="ARBA00004651"/>
    </source>
</evidence>
<organism evidence="11 12">
    <name type="scientific">Prochlorococcus marinus (strain NATL1A)</name>
    <dbReference type="NCBI Taxonomy" id="167555"/>
    <lineage>
        <taxon>Bacteria</taxon>
        <taxon>Bacillati</taxon>
        <taxon>Cyanobacteriota</taxon>
        <taxon>Cyanophyceae</taxon>
        <taxon>Synechococcales</taxon>
        <taxon>Prochlorococcaceae</taxon>
        <taxon>Prochlorococcus</taxon>
    </lineage>
</organism>
<comment type="function">
    <text evidence="9 10">Fluoride-specific ion channel. Important for reducing fluoride concentration in the cell, thus reducing its toxicity.</text>
</comment>
<evidence type="ECO:0000256" key="4">
    <source>
        <dbReference type="ARBA" id="ARBA00022989"/>
    </source>
</evidence>
<evidence type="ECO:0000256" key="7">
    <source>
        <dbReference type="ARBA" id="ARBA00035120"/>
    </source>
</evidence>
<evidence type="ECO:0000256" key="10">
    <source>
        <dbReference type="HAMAP-Rule" id="MF_00454"/>
    </source>
</evidence>
<dbReference type="PANTHER" id="PTHR28259">
    <property type="entry name" value="FLUORIDE EXPORT PROTEIN 1-RELATED"/>
    <property type="match status" value="1"/>
</dbReference>
<keyword evidence="3 10" id="KW-0812">Transmembrane</keyword>